<evidence type="ECO:0000256" key="1">
    <source>
        <dbReference type="ARBA" id="ARBA00004141"/>
    </source>
</evidence>
<dbReference type="InterPro" id="IPR035952">
    <property type="entry name" value="Rhomboid-like_sf"/>
</dbReference>
<comment type="subcellular location">
    <subcellularLocation>
        <location evidence="1">Membrane</location>
        <topology evidence="1">Multi-pass membrane protein</topology>
    </subcellularLocation>
</comment>
<dbReference type="RefSeq" id="WP_145420818.1">
    <property type="nucleotide sequence ID" value="NZ_CP036526.1"/>
</dbReference>
<gene>
    <name evidence="7" type="ORF">K239x_50300</name>
</gene>
<keyword evidence="8" id="KW-1185">Reference proteome</keyword>
<reference evidence="7 8" key="1">
    <citation type="submission" date="2019-02" db="EMBL/GenBank/DDBJ databases">
        <title>Deep-cultivation of Planctomycetes and their phenomic and genomic characterization uncovers novel biology.</title>
        <authorList>
            <person name="Wiegand S."/>
            <person name="Jogler M."/>
            <person name="Boedeker C."/>
            <person name="Pinto D."/>
            <person name="Vollmers J."/>
            <person name="Rivas-Marin E."/>
            <person name="Kohn T."/>
            <person name="Peeters S.H."/>
            <person name="Heuer A."/>
            <person name="Rast P."/>
            <person name="Oberbeckmann S."/>
            <person name="Bunk B."/>
            <person name="Jeske O."/>
            <person name="Meyerdierks A."/>
            <person name="Storesund J.E."/>
            <person name="Kallscheuer N."/>
            <person name="Luecker S."/>
            <person name="Lage O.M."/>
            <person name="Pohl T."/>
            <person name="Merkel B.J."/>
            <person name="Hornburger P."/>
            <person name="Mueller R.-W."/>
            <person name="Bruemmer F."/>
            <person name="Labrenz M."/>
            <person name="Spormann A.M."/>
            <person name="Op den Camp H."/>
            <person name="Overmann J."/>
            <person name="Amann R."/>
            <person name="Jetten M.S.M."/>
            <person name="Mascher T."/>
            <person name="Medema M.H."/>
            <person name="Devos D.P."/>
            <person name="Kaster A.-K."/>
            <person name="Ovreas L."/>
            <person name="Rohde M."/>
            <person name="Galperin M.Y."/>
            <person name="Jogler C."/>
        </authorList>
    </citation>
    <scope>NUCLEOTIDE SEQUENCE [LARGE SCALE GENOMIC DNA]</scope>
    <source>
        <strain evidence="7 8">K23_9</strain>
    </source>
</reference>
<dbReference type="Proteomes" id="UP000319817">
    <property type="component" value="Chromosome"/>
</dbReference>
<feature type="transmembrane region" description="Helical" evidence="5">
    <location>
        <begin position="55"/>
        <end position="73"/>
    </location>
</feature>
<feature type="transmembrane region" description="Helical" evidence="5">
    <location>
        <begin position="5"/>
        <end position="25"/>
    </location>
</feature>
<dbReference type="Gene3D" id="1.20.1540.10">
    <property type="entry name" value="Rhomboid-like"/>
    <property type="match status" value="1"/>
</dbReference>
<dbReference type="Pfam" id="PF01694">
    <property type="entry name" value="Rhomboid"/>
    <property type="match status" value="1"/>
</dbReference>
<evidence type="ECO:0000313" key="7">
    <source>
        <dbReference type="EMBL" id="QDT13015.1"/>
    </source>
</evidence>
<dbReference type="AlphaFoldDB" id="A0A517P0X1"/>
<feature type="domain" description="Peptidase S54 rhomboid" evidence="6">
    <location>
        <begin position="47"/>
        <end position="176"/>
    </location>
</feature>
<dbReference type="SUPFAM" id="SSF144091">
    <property type="entry name" value="Rhomboid-like"/>
    <property type="match status" value="1"/>
</dbReference>
<dbReference type="GO" id="GO:0016020">
    <property type="term" value="C:membrane"/>
    <property type="evidence" value="ECO:0007669"/>
    <property type="project" value="UniProtKB-SubCell"/>
</dbReference>
<dbReference type="InterPro" id="IPR022764">
    <property type="entry name" value="Peptidase_S54_rhomboid_dom"/>
</dbReference>
<sequence>MRSPFYFVAAFVLSIWLVFLVDWPIPYDLSQWGIHPRRLTGIPGIALMPFLHGSFYHLFSNSIPLAILLVLLVGSQRKPWQVVTGIVLLNGALVWLMARSDTNHVGASGLVFGLIGFLILNGFLEKKVVSIIVALVVGFFFGSTLISGMIPQIGGEVSWEAHFFGAVSGAVVAYAWSQMNQRLAWK</sequence>
<keyword evidence="2 5" id="KW-0812">Transmembrane</keyword>
<keyword evidence="4 5" id="KW-0472">Membrane</keyword>
<evidence type="ECO:0000256" key="2">
    <source>
        <dbReference type="ARBA" id="ARBA00022692"/>
    </source>
</evidence>
<evidence type="ECO:0000256" key="5">
    <source>
        <dbReference type="SAM" id="Phobius"/>
    </source>
</evidence>
<proteinExistence type="predicted"/>
<dbReference type="OrthoDB" id="465874at2"/>
<evidence type="ECO:0000256" key="4">
    <source>
        <dbReference type="ARBA" id="ARBA00023136"/>
    </source>
</evidence>
<protein>
    <submittedName>
        <fullName evidence="7">Rhomboid family protein</fullName>
    </submittedName>
</protein>
<organism evidence="7 8">
    <name type="scientific">Stieleria marina</name>
    <dbReference type="NCBI Taxonomy" id="1930275"/>
    <lineage>
        <taxon>Bacteria</taxon>
        <taxon>Pseudomonadati</taxon>
        <taxon>Planctomycetota</taxon>
        <taxon>Planctomycetia</taxon>
        <taxon>Pirellulales</taxon>
        <taxon>Pirellulaceae</taxon>
        <taxon>Stieleria</taxon>
    </lineage>
</organism>
<dbReference type="EMBL" id="CP036526">
    <property type="protein sequence ID" value="QDT13015.1"/>
    <property type="molecule type" value="Genomic_DNA"/>
</dbReference>
<keyword evidence="3 5" id="KW-1133">Transmembrane helix</keyword>
<evidence type="ECO:0000259" key="6">
    <source>
        <dbReference type="Pfam" id="PF01694"/>
    </source>
</evidence>
<accession>A0A517P0X1</accession>
<feature type="transmembrane region" description="Helical" evidence="5">
    <location>
        <begin position="159"/>
        <end position="176"/>
    </location>
</feature>
<name>A0A517P0X1_9BACT</name>
<feature type="transmembrane region" description="Helical" evidence="5">
    <location>
        <begin position="131"/>
        <end position="153"/>
    </location>
</feature>
<dbReference type="GO" id="GO:0004252">
    <property type="term" value="F:serine-type endopeptidase activity"/>
    <property type="evidence" value="ECO:0007669"/>
    <property type="project" value="InterPro"/>
</dbReference>
<evidence type="ECO:0000313" key="8">
    <source>
        <dbReference type="Proteomes" id="UP000319817"/>
    </source>
</evidence>
<feature type="transmembrane region" description="Helical" evidence="5">
    <location>
        <begin position="80"/>
        <end position="98"/>
    </location>
</feature>
<feature type="transmembrane region" description="Helical" evidence="5">
    <location>
        <begin position="104"/>
        <end position="124"/>
    </location>
</feature>
<evidence type="ECO:0000256" key="3">
    <source>
        <dbReference type="ARBA" id="ARBA00022989"/>
    </source>
</evidence>